<evidence type="ECO:0000313" key="2">
    <source>
        <dbReference type="EMBL" id="PXY01838.1"/>
    </source>
</evidence>
<keyword evidence="1" id="KW-1133">Transmembrane helix</keyword>
<proteinExistence type="predicted"/>
<dbReference type="AlphaFoldDB" id="A0A2V3ZZH5"/>
<evidence type="ECO:0000313" key="3">
    <source>
        <dbReference type="Proteomes" id="UP000248079"/>
    </source>
</evidence>
<dbReference type="RefSeq" id="WP_110359475.1">
    <property type="nucleotide sequence ID" value="NZ_QFLI01000002.1"/>
</dbReference>
<keyword evidence="1" id="KW-0472">Membrane</keyword>
<organism evidence="2 3">
    <name type="scientific">Marinifilum breve</name>
    <dbReference type="NCBI Taxonomy" id="2184082"/>
    <lineage>
        <taxon>Bacteria</taxon>
        <taxon>Pseudomonadati</taxon>
        <taxon>Bacteroidota</taxon>
        <taxon>Bacteroidia</taxon>
        <taxon>Marinilabiliales</taxon>
        <taxon>Marinifilaceae</taxon>
    </lineage>
</organism>
<protein>
    <submittedName>
        <fullName evidence="2">Uncharacterized protein</fullName>
    </submittedName>
</protein>
<reference evidence="2 3" key="1">
    <citation type="submission" date="2018-05" db="EMBL/GenBank/DDBJ databases">
        <title>Marinifilum breve JC075T sp. nov., a marine bacterium isolated from Yongle Blue Hole in the South China Sea.</title>
        <authorList>
            <person name="Fu T."/>
        </authorList>
    </citation>
    <scope>NUCLEOTIDE SEQUENCE [LARGE SCALE GENOMIC DNA]</scope>
    <source>
        <strain evidence="2 3">JC075</strain>
    </source>
</reference>
<gene>
    <name evidence="2" type="ORF">DF185_04090</name>
</gene>
<keyword evidence="3" id="KW-1185">Reference proteome</keyword>
<comment type="caution">
    <text evidence="2">The sequence shown here is derived from an EMBL/GenBank/DDBJ whole genome shotgun (WGS) entry which is preliminary data.</text>
</comment>
<evidence type="ECO:0000256" key="1">
    <source>
        <dbReference type="SAM" id="Phobius"/>
    </source>
</evidence>
<feature type="transmembrane region" description="Helical" evidence="1">
    <location>
        <begin position="12"/>
        <end position="33"/>
    </location>
</feature>
<accession>A0A2V3ZZH5</accession>
<name>A0A2V3ZZH5_9BACT</name>
<dbReference type="Proteomes" id="UP000248079">
    <property type="component" value="Unassembled WGS sequence"/>
</dbReference>
<sequence length="119" mass="13732">MFGLEKIAWTEFSGLLVVLLLIWYLTLLFTAWWKEKLKPDKDLFEQAQHDDFSSHQVAPLKVSEKDFSSKLIEGITGEKISLQSLFYEETGMDEGYELDYFLGGHEATLFSILSQVQCE</sequence>
<dbReference type="OrthoDB" id="1122261at2"/>
<dbReference type="EMBL" id="QFLI01000002">
    <property type="protein sequence ID" value="PXY01838.1"/>
    <property type="molecule type" value="Genomic_DNA"/>
</dbReference>
<keyword evidence="1" id="KW-0812">Transmembrane</keyword>